<reference evidence="1 2" key="1">
    <citation type="journal article" date="2022" name="Int. J. Syst. Evol. Microbiol.">
        <title>Miniphocaeibacter halophilus sp. nov., an ammonium-tolerant acetate-producing bacterium isolated from a biogas system.</title>
        <authorList>
            <person name="Schnurer A."/>
            <person name="Singh A."/>
            <person name="Bi S."/>
            <person name="Qiao W."/>
            <person name="Westerholm M."/>
        </authorList>
    </citation>
    <scope>NUCLEOTIDE SEQUENCE [LARGE SCALE GENOMIC DNA]</scope>
    <source>
        <strain evidence="1 2">AMB_01</strain>
    </source>
</reference>
<protein>
    <submittedName>
        <fullName evidence="1">LemA family protein</fullName>
    </submittedName>
</protein>
<gene>
    <name evidence="1" type="ORF">JFY71_08980</name>
</gene>
<accession>A0AC61MRC0</accession>
<sequence>MKKKFLAPIIIILVIIAGIGLMFIGPYNNLVSLDENVNNSYADVQTAVQRRADLIPSLVNTVKGYATHEEETLTNITEARAGIDKANSPEELAQANENLTRAINIAVEAYPDLKANQNFLGLQDELAGTENRIAVARKDYNAVVKTYNAKVRRFPTSLIAGIMGFEKAEYFEAPESAQDAPEVNFD</sequence>
<organism evidence="1 2">
    <name type="scientific">Miniphocaeibacter halophilus</name>
    <dbReference type="NCBI Taxonomy" id="2931922"/>
    <lineage>
        <taxon>Bacteria</taxon>
        <taxon>Bacillati</taxon>
        <taxon>Bacillota</taxon>
        <taxon>Tissierellia</taxon>
        <taxon>Tissierellales</taxon>
        <taxon>Peptoniphilaceae</taxon>
        <taxon>Miniphocaeibacter</taxon>
    </lineage>
</organism>
<evidence type="ECO:0000313" key="1">
    <source>
        <dbReference type="EMBL" id="QQK07439.1"/>
    </source>
</evidence>
<dbReference type="Proteomes" id="UP000595814">
    <property type="component" value="Chromosome"/>
</dbReference>
<evidence type="ECO:0000313" key="2">
    <source>
        <dbReference type="Proteomes" id="UP000595814"/>
    </source>
</evidence>
<proteinExistence type="predicted"/>
<name>A0AC61MRC0_9FIRM</name>
<keyword evidence="2" id="KW-1185">Reference proteome</keyword>
<dbReference type="EMBL" id="CP066744">
    <property type="protein sequence ID" value="QQK07439.1"/>
    <property type="molecule type" value="Genomic_DNA"/>
</dbReference>